<organism evidence="4 5">
    <name type="scientific">Marinobacter daqiaonensis</name>
    <dbReference type="NCBI Taxonomy" id="650891"/>
    <lineage>
        <taxon>Bacteria</taxon>
        <taxon>Pseudomonadati</taxon>
        <taxon>Pseudomonadota</taxon>
        <taxon>Gammaproteobacteria</taxon>
        <taxon>Pseudomonadales</taxon>
        <taxon>Marinobacteraceae</taxon>
        <taxon>Marinobacter</taxon>
    </lineage>
</organism>
<dbReference type="InterPro" id="IPR037455">
    <property type="entry name" value="LucA/IucC-like"/>
</dbReference>
<keyword evidence="5" id="KW-1185">Reference proteome</keyword>
<dbReference type="PANTHER" id="PTHR34384:SF6">
    <property type="entry name" value="STAPHYLOFERRIN B SYNTHASE"/>
    <property type="match status" value="1"/>
</dbReference>
<dbReference type="InterPro" id="IPR007310">
    <property type="entry name" value="Aerobactin_biosyn_IucA/IucC_N"/>
</dbReference>
<dbReference type="Pfam" id="PF04183">
    <property type="entry name" value="IucA_IucC"/>
    <property type="match status" value="1"/>
</dbReference>
<dbReference type="GO" id="GO:0019290">
    <property type="term" value="P:siderophore biosynthetic process"/>
    <property type="evidence" value="ECO:0007669"/>
    <property type="project" value="InterPro"/>
</dbReference>
<dbReference type="STRING" id="650891.SAMN05216203_1693"/>
<name>A0A1I6I026_9GAMM</name>
<evidence type="ECO:0000313" key="5">
    <source>
        <dbReference type="Proteomes" id="UP000198644"/>
    </source>
</evidence>
<evidence type="ECO:0000313" key="4">
    <source>
        <dbReference type="EMBL" id="SFR60047.1"/>
    </source>
</evidence>
<sequence>MNQLSSSLANWHALNRRLAAKIMAECSFEGCLTPEPLDEGRYRLMASGHCYDFLARPTAWGWLRIRPGSLTRNGAPLTSASELILDCAPQLAMDDITLGNFLEELNNTLAGDAQQQAALAGRRAAELLDLPAGKLEGLLDGHPKALASRGRLGWGQDDMQQWAPESTRNFRLRWLAVRLAEGVTVHGRPDPEQCLHPEELSTFRRDFPALEWALMPVHPWQWQRYIRPQYAARFASGDLVDLGLAGPSWRPQASIRTLSNTRDASSCDLKLSLTILNTSCYRGIPPASMTVAPGLSAWLARLVGHDPELLVRGLTVQKELGGIHVAQGGQERIPGTPYRYRETLAAVWRESLPSKTGANEQGFLLATLMQTDGQGQPLIAEMIRRSGLCAEDWVIRLFDRVTIPLYHLLCRYGIGLVAHGQNLGLILDRWRPARVVIKDFHGDLRAADSSLPERAGVPGNLLAHLTRLPPAHLFHDLYTGHLVTTLRFVSPLLEEEPGLPESHFYRLLAERVRAYQQQHPELWESFRQFDLLRPSVERVCINRARFRIGYGDDARRPLPELGIPLNNPLSDHGLSFDPMIKETSHD</sequence>
<protein>
    <submittedName>
        <fullName evidence="4">Aerobactin synthase</fullName>
    </submittedName>
</protein>
<dbReference type="InterPro" id="IPR022770">
    <property type="entry name" value="IucA/IucC-like_C"/>
</dbReference>
<reference evidence="4 5" key="1">
    <citation type="submission" date="2016-10" db="EMBL/GenBank/DDBJ databases">
        <authorList>
            <person name="de Groot N.N."/>
        </authorList>
    </citation>
    <scope>NUCLEOTIDE SEQUENCE [LARGE SCALE GENOMIC DNA]</scope>
    <source>
        <strain evidence="4 5">CGMCC 1.9167</strain>
    </source>
</reference>
<feature type="domain" description="Aerobactin siderophore biosynthesis IucA/IucC-like C-terminal" evidence="3">
    <location>
        <begin position="391"/>
        <end position="547"/>
    </location>
</feature>
<dbReference type="Pfam" id="PF06276">
    <property type="entry name" value="FhuF"/>
    <property type="match status" value="1"/>
</dbReference>
<dbReference type="OrthoDB" id="495728at2"/>
<gene>
    <name evidence="4" type="ORF">SAMN05216203_1693</name>
</gene>
<accession>A0A1I6I026</accession>
<dbReference type="Gene3D" id="6.10.250.3370">
    <property type="match status" value="1"/>
</dbReference>
<evidence type="ECO:0000256" key="1">
    <source>
        <dbReference type="ARBA" id="ARBA00004924"/>
    </source>
</evidence>
<dbReference type="Gene3D" id="3.30.310.280">
    <property type="match status" value="1"/>
</dbReference>
<dbReference type="GO" id="GO:0016881">
    <property type="term" value="F:acid-amino acid ligase activity"/>
    <property type="evidence" value="ECO:0007669"/>
    <property type="project" value="UniProtKB-ARBA"/>
</dbReference>
<dbReference type="EMBL" id="FOYW01000001">
    <property type="protein sequence ID" value="SFR60047.1"/>
    <property type="molecule type" value="Genomic_DNA"/>
</dbReference>
<comment type="pathway">
    <text evidence="1">Siderophore biosynthesis.</text>
</comment>
<dbReference type="PANTHER" id="PTHR34384">
    <property type="entry name" value="L-2,3-DIAMINOPROPANOATE--CITRATE LIGASE"/>
    <property type="match status" value="1"/>
</dbReference>
<evidence type="ECO:0000259" key="3">
    <source>
        <dbReference type="Pfam" id="PF06276"/>
    </source>
</evidence>
<proteinExistence type="predicted"/>
<dbReference type="Proteomes" id="UP000198644">
    <property type="component" value="Unassembled WGS sequence"/>
</dbReference>
<feature type="domain" description="Aerobactin siderophore biosynthesis IucA/IucC N-terminal" evidence="2">
    <location>
        <begin position="135"/>
        <end position="370"/>
    </location>
</feature>
<dbReference type="Gene3D" id="1.10.510.40">
    <property type="match status" value="1"/>
</dbReference>
<evidence type="ECO:0000259" key="2">
    <source>
        <dbReference type="Pfam" id="PF04183"/>
    </source>
</evidence>
<dbReference type="AlphaFoldDB" id="A0A1I6I026"/>
<dbReference type="RefSeq" id="WP_092010801.1">
    <property type="nucleotide sequence ID" value="NZ_FOYW01000001.1"/>
</dbReference>